<dbReference type="Gene3D" id="2.40.160.20">
    <property type="match status" value="1"/>
</dbReference>
<evidence type="ECO:0000256" key="2">
    <source>
        <dbReference type="ARBA" id="ARBA00022729"/>
    </source>
</evidence>
<accession>A0A371B0X2</accession>
<dbReference type="InterPro" id="IPR027385">
    <property type="entry name" value="Beta-barrel_OMP"/>
</dbReference>
<dbReference type="InterPro" id="IPR011250">
    <property type="entry name" value="OMP/PagP_B-barrel"/>
</dbReference>
<dbReference type="SUPFAM" id="SSF56925">
    <property type="entry name" value="OMPA-like"/>
    <property type="match status" value="1"/>
</dbReference>
<feature type="domain" description="Outer membrane protein beta-barrel" evidence="7">
    <location>
        <begin position="11"/>
        <end position="214"/>
    </location>
</feature>
<gene>
    <name evidence="8" type="ORF">DXH78_17895</name>
</gene>
<dbReference type="RefSeq" id="WP_115518628.1">
    <property type="nucleotide sequence ID" value="NZ_QRGO01000003.1"/>
</dbReference>
<sequence>MRSIHLFTAALAVIGLTGAASAADMPARNYTKAPPMVAGYNWTGLYAGLNGGYGWVDTGGNPGGFVGGGQIGYNWQAYGSPLVLGLEADIQGADIDETVTGGGISTTTRINAFGTVRGRIGYAWDRFMVYGTGGFAYTRTELSATNGVASVSDKSWSSGYTLGGGLEWGAWDRWTVKAEYLFIHSGDVNLNLAGVPVSGNYDFSVVRAGLNYRF</sequence>
<evidence type="ECO:0000256" key="4">
    <source>
        <dbReference type="ARBA" id="ARBA00023237"/>
    </source>
</evidence>
<comment type="subcellular location">
    <subcellularLocation>
        <location evidence="1">Cell outer membrane</location>
    </subcellularLocation>
</comment>
<evidence type="ECO:0000313" key="9">
    <source>
        <dbReference type="Proteomes" id="UP000263993"/>
    </source>
</evidence>
<organism evidence="8 9">
    <name type="scientific">Undibacter mobilis</name>
    <dbReference type="NCBI Taxonomy" id="2292256"/>
    <lineage>
        <taxon>Bacteria</taxon>
        <taxon>Pseudomonadati</taxon>
        <taxon>Pseudomonadota</taxon>
        <taxon>Alphaproteobacteria</taxon>
        <taxon>Hyphomicrobiales</taxon>
        <taxon>Nitrobacteraceae</taxon>
        <taxon>Undibacter</taxon>
    </lineage>
</organism>
<keyword evidence="4" id="KW-0998">Cell outer membrane</keyword>
<feature type="chain" id="PRO_5016747037" evidence="6">
    <location>
        <begin position="23"/>
        <end position="214"/>
    </location>
</feature>
<feature type="signal peptide" evidence="6">
    <location>
        <begin position="1"/>
        <end position="22"/>
    </location>
</feature>
<dbReference type="PANTHER" id="PTHR34001">
    <property type="entry name" value="BLL7405 PROTEIN"/>
    <property type="match status" value="1"/>
</dbReference>
<evidence type="ECO:0000256" key="3">
    <source>
        <dbReference type="ARBA" id="ARBA00023136"/>
    </source>
</evidence>
<name>A0A371B0X2_9BRAD</name>
<evidence type="ECO:0000256" key="6">
    <source>
        <dbReference type="SAM" id="SignalP"/>
    </source>
</evidence>
<reference evidence="9" key="1">
    <citation type="submission" date="2018-08" db="EMBL/GenBank/DDBJ databases">
        <authorList>
            <person name="Kim S.-J."/>
            <person name="Jung G.-Y."/>
        </authorList>
    </citation>
    <scope>NUCLEOTIDE SEQUENCE [LARGE SCALE GENOMIC DNA]</scope>
    <source>
        <strain evidence="9">GY_H</strain>
    </source>
</reference>
<dbReference type="Proteomes" id="UP000263993">
    <property type="component" value="Unassembled WGS sequence"/>
</dbReference>
<evidence type="ECO:0000259" key="7">
    <source>
        <dbReference type="Pfam" id="PF13505"/>
    </source>
</evidence>
<evidence type="ECO:0000313" key="8">
    <source>
        <dbReference type="EMBL" id="RDV01111.1"/>
    </source>
</evidence>
<dbReference type="InterPro" id="IPR051692">
    <property type="entry name" value="OMP-like"/>
</dbReference>
<keyword evidence="2 6" id="KW-0732">Signal</keyword>
<dbReference type="PANTHER" id="PTHR34001:SF3">
    <property type="entry name" value="BLL7405 PROTEIN"/>
    <property type="match status" value="1"/>
</dbReference>
<dbReference type="Pfam" id="PF13505">
    <property type="entry name" value="OMP_b-brl"/>
    <property type="match status" value="1"/>
</dbReference>
<comment type="caution">
    <text evidence="8">The sequence shown here is derived from an EMBL/GenBank/DDBJ whole genome shotgun (WGS) entry which is preliminary data.</text>
</comment>
<keyword evidence="9" id="KW-1185">Reference proteome</keyword>
<proteinExistence type="inferred from homology"/>
<keyword evidence="3" id="KW-0472">Membrane</keyword>
<dbReference type="OrthoDB" id="9815357at2"/>
<protein>
    <submittedName>
        <fullName evidence="8">Porin family protein</fullName>
    </submittedName>
</protein>
<comment type="similarity">
    <text evidence="5">Belongs to the Omp25/RopB family.</text>
</comment>
<dbReference type="GO" id="GO:0009279">
    <property type="term" value="C:cell outer membrane"/>
    <property type="evidence" value="ECO:0007669"/>
    <property type="project" value="UniProtKB-SubCell"/>
</dbReference>
<dbReference type="AlphaFoldDB" id="A0A371B0X2"/>
<dbReference type="EMBL" id="QRGO01000003">
    <property type="protein sequence ID" value="RDV01111.1"/>
    <property type="molecule type" value="Genomic_DNA"/>
</dbReference>
<evidence type="ECO:0000256" key="1">
    <source>
        <dbReference type="ARBA" id="ARBA00004442"/>
    </source>
</evidence>
<evidence type="ECO:0000256" key="5">
    <source>
        <dbReference type="ARBA" id="ARBA00038306"/>
    </source>
</evidence>